<keyword evidence="4" id="KW-1278">Translocase</keyword>
<dbReference type="SUPFAM" id="SSF52540">
    <property type="entry name" value="P-loop containing nucleoside triphosphate hydrolases"/>
    <property type="match status" value="1"/>
</dbReference>
<organism evidence="6 7">
    <name type="scientific">Anoxybacteroides rupiense</name>
    <dbReference type="NCBI Taxonomy" id="311460"/>
    <lineage>
        <taxon>Bacteria</taxon>
        <taxon>Bacillati</taxon>
        <taxon>Bacillota</taxon>
        <taxon>Bacilli</taxon>
        <taxon>Bacillales</taxon>
        <taxon>Anoxybacillaceae</taxon>
        <taxon>Anoxybacteroides</taxon>
    </lineage>
</organism>
<dbReference type="RefSeq" id="WP_328218286.1">
    <property type="nucleotide sequence ID" value="NZ_JARTLI010000013.1"/>
</dbReference>
<evidence type="ECO:0000313" key="7">
    <source>
        <dbReference type="Proteomes" id="UP001339962"/>
    </source>
</evidence>
<keyword evidence="3" id="KW-0067">ATP-binding</keyword>
<dbReference type="PANTHER" id="PTHR42794:SF1">
    <property type="entry name" value="HEMIN IMPORT ATP-BINDING PROTEIN HMUV"/>
    <property type="match status" value="1"/>
</dbReference>
<dbReference type="Gene3D" id="3.40.50.300">
    <property type="entry name" value="P-loop containing nucleotide triphosphate hydrolases"/>
    <property type="match status" value="1"/>
</dbReference>
<evidence type="ECO:0000256" key="3">
    <source>
        <dbReference type="ARBA" id="ARBA00022840"/>
    </source>
</evidence>
<sequence length="494" mass="54752">MMLNVHDVSYQYGEKAVLQDITFTVEQGQFFGILGPNGSGKTTLLKLLSRELSLQKGTITLNAVPLASFSSKELARLVAVLPQSADSAFGYTVKETVELGRYAHQTGLFPTWTEEDEQAVAEALEQVGMAHKEQETIDRLSGGERQRVYLARALAQKPSLLFLDEPTNHMDIAQQIKLLDQLKKWTEENQLTVVAIFHDMNLASLYCDRLLLLHEGKMAGLGEPSDMIEEKQLETVFQASVRRQAHPVVSKPLLTFVPQTYSDTRQQNDSLSALTIAQDGEQIVITTPQPFKVLSSAVVGAGFQWATHFVNRHVPKHYRCDDPETEMKQYLQSHSFAVHRTIGMMTAVYLEDAVWIKSSEEEVPLFVMVTAGVGNAVDAAKAWEKRETAEGIGTINVFIFIDGQLNETAFVQAMMTTTEAKVKALYDAHVLDPETHTLATGTSTDCIAIASSQTGRLFEYAGTATPLGKAIGRFVYEATTEALRKYKKRRGDGK</sequence>
<evidence type="ECO:0000256" key="4">
    <source>
        <dbReference type="ARBA" id="ARBA00022967"/>
    </source>
</evidence>
<dbReference type="AlphaFoldDB" id="A0ABD5IVM4"/>
<gene>
    <name evidence="6" type="ORF">P9850_09330</name>
</gene>
<dbReference type="GO" id="GO:0005524">
    <property type="term" value="F:ATP binding"/>
    <property type="evidence" value="ECO:0007669"/>
    <property type="project" value="UniProtKB-KW"/>
</dbReference>
<dbReference type="Pfam" id="PF01955">
    <property type="entry name" value="CbiZ"/>
    <property type="match status" value="1"/>
</dbReference>
<feature type="domain" description="ABC transporter" evidence="5">
    <location>
        <begin position="3"/>
        <end position="240"/>
    </location>
</feature>
<dbReference type="SMART" id="SM00382">
    <property type="entry name" value="AAA"/>
    <property type="match status" value="1"/>
</dbReference>
<dbReference type="PANTHER" id="PTHR42794">
    <property type="entry name" value="HEMIN IMPORT ATP-BINDING PROTEIN HMUV"/>
    <property type="match status" value="1"/>
</dbReference>
<accession>A0ABD5IVM4</accession>
<evidence type="ECO:0000256" key="1">
    <source>
        <dbReference type="ARBA" id="ARBA00022448"/>
    </source>
</evidence>
<reference evidence="6 7" key="1">
    <citation type="submission" date="2023-03" db="EMBL/GenBank/DDBJ databases">
        <title>Bacillus Genome Sequencing.</title>
        <authorList>
            <person name="Dunlap C."/>
        </authorList>
    </citation>
    <scope>NUCLEOTIDE SEQUENCE [LARGE SCALE GENOMIC DNA]</scope>
    <source>
        <strain evidence="6 7">NRS-38</strain>
    </source>
</reference>
<keyword evidence="1" id="KW-0813">Transport</keyword>
<keyword evidence="2" id="KW-0547">Nucleotide-binding</keyword>
<evidence type="ECO:0000256" key="2">
    <source>
        <dbReference type="ARBA" id="ARBA00022741"/>
    </source>
</evidence>
<dbReference type="FunFam" id="3.40.50.300:FF:000134">
    <property type="entry name" value="Iron-enterobactin ABC transporter ATP-binding protein"/>
    <property type="match status" value="1"/>
</dbReference>
<dbReference type="Proteomes" id="UP001339962">
    <property type="component" value="Unassembled WGS sequence"/>
</dbReference>
<dbReference type="InterPro" id="IPR027417">
    <property type="entry name" value="P-loop_NTPase"/>
</dbReference>
<evidence type="ECO:0000259" key="5">
    <source>
        <dbReference type="PROSITE" id="PS50893"/>
    </source>
</evidence>
<dbReference type="EMBL" id="JARTLI010000013">
    <property type="protein sequence ID" value="MED5052052.1"/>
    <property type="molecule type" value="Genomic_DNA"/>
</dbReference>
<evidence type="ECO:0000313" key="6">
    <source>
        <dbReference type="EMBL" id="MED5052052.1"/>
    </source>
</evidence>
<dbReference type="InterPro" id="IPR003593">
    <property type="entry name" value="AAA+_ATPase"/>
</dbReference>
<dbReference type="Pfam" id="PF00005">
    <property type="entry name" value="ABC_tran"/>
    <property type="match status" value="1"/>
</dbReference>
<name>A0ABD5IVM4_9BACL</name>
<dbReference type="PROSITE" id="PS50893">
    <property type="entry name" value="ABC_TRANSPORTER_2"/>
    <property type="match status" value="1"/>
</dbReference>
<dbReference type="InterPro" id="IPR002808">
    <property type="entry name" value="AdoCbi_amidolase"/>
</dbReference>
<protein>
    <submittedName>
        <fullName evidence="6">Adenosylcobinamide amidohydrolase</fullName>
    </submittedName>
</protein>
<dbReference type="CDD" id="cd03214">
    <property type="entry name" value="ABC_Iron-Siderophores_B12_Hemin"/>
    <property type="match status" value="1"/>
</dbReference>
<dbReference type="InterPro" id="IPR003439">
    <property type="entry name" value="ABC_transporter-like_ATP-bd"/>
</dbReference>
<comment type="caution">
    <text evidence="6">The sequence shown here is derived from an EMBL/GenBank/DDBJ whole genome shotgun (WGS) entry which is preliminary data.</text>
</comment>
<proteinExistence type="predicted"/>